<evidence type="ECO:0000256" key="2">
    <source>
        <dbReference type="ARBA" id="ARBA00022475"/>
    </source>
</evidence>
<evidence type="ECO:0000256" key="1">
    <source>
        <dbReference type="ARBA" id="ARBA00004651"/>
    </source>
</evidence>
<keyword evidence="7" id="KW-0813">Transport</keyword>
<keyword evidence="4" id="KW-0283">Flagellar rotation</keyword>
<evidence type="ECO:0000259" key="9">
    <source>
        <dbReference type="Pfam" id="PF01618"/>
    </source>
</evidence>
<dbReference type="InterPro" id="IPR047055">
    <property type="entry name" value="MotA-like"/>
</dbReference>
<sequence>MDITTLLGLVIGFGGILGGAAIEGLPLGTIFQMTAAIIVFGGTIGATLVTTPMAQILAAVRSVPRLFLNPKSDPVKIIRKIVELSKVSRKEGLLKLESFLDDPFIRGDAFLTRGVRMVMDGTDIAKVRDALETESRYIEDEEAASAKVFEAAGGYAPTIGILGAVLGLIHVMSNLSDPNKLAEGIATAFVATVYGVGSANLAYLPLSGKLKIKNHYEGRNREIIIEGLVAIGQGENPNNIEDRLMGFLNEKERSGMENKG</sequence>
<comment type="subcellular location">
    <subcellularLocation>
        <location evidence="1">Cell membrane</location>
        <topology evidence="1">Multi-pass membrane protein</topology>
    </subcellularLocation>
    <subcellularLocation>
        <location evidence="7">Membrane</location>
        <topology evidence="7">Multi-pass membrane protein</topology>
    </subcellularLocation>
</comment>
<evidence type="ECO:0000256" key="5">
    <source>
        <dbReference type="ARBA" id="ARBA00022989"/>
    </source>
</evidence>
<dbReference type="AlphaFoldDB" id="A0A059XXK5"/>
<keyword evidence="11" id="KW-0969">Cilium</keyword>
<dbReference type="HOGENOM" id="CLU_079895_0_0_0"/>
<evidence type="ECO:0000256" key="7">
    <source>
        <dbReference type="RuleBase" id="RU004057"/>
    </source>
</evidence>
<comment type="similarity">
    <text evidence="7">Belongs to the exbB/tolQ family.</text>
</comment>
<keyword evidence="7" id="KW-0653">Protein transport</keyword>
<dbReference type="GO" id="GO:0071978">
    <property type="term" value="P:bacterial-type flagellum-dependent swarming motility"/>
    <property type="evidence" value="ECO:0007669"/>
    <property type="project" value="InterPro"/>
</dbReference>
<dbReference type="InterPro" id="IPR002898">
    <property type="entry name" value="MotA_ExbB_proton_chnl"/>
</dbReference>
<reference evidence="11 12" key="2">
    <citation type="journal article" date="2015" name="Biomed. Res. Int.">
        <title>Effects of Arsenite Resistance on the Growth and Functional Gene Expression of Leptospirillum ferriphilum and Acidithiobacillus thiooxidans in Pure Culture and Coculture.</title>
        <authorList>
            <person name="Jiang H."/>
            <person name="Liang Y."/>
            <person name="Yin H."/>
            <person name="Xiao Y."/>
            <person name="Guo X."/>
            <person name="Xu Y."/>
            <person name="Hu Q."/>
            <person name="Liu H."/>
            <person name="Liu X."/>
        </authorList>
    </citation>
    <scope>NUCLEOTIDE SEQUENCE [LARGE SCALE GENOMIC DNA]</scope>
    <source>
        <strain evidence="11 12">YSK</strain>
    </source>
</reference>
<keyword evidence="12" id="KW-1185">Reference proteome</keyword>
<dbReference type="PANTHER" id="PTHR30433">
    <property type="entry name" value="CHEMOTAXIS PROTEIN MOTA"/>
    <property type="match status" value="1"/>
</dbReference>
<dbReference type="OrthoDB" id="9806929at2"/>
<name>A0A059XXK5_9BACT</name>
<dbReference type="GO" id="GO:0015031">
    <property type="term" value="P:protein transport"/>
    <property type="evidence" value="ECO:0007669"/>
    <property type="project" value="UniProtKB-KW"/>
</dbReference>
<feature type="domain" description="Motility protein A N-terminal" evidence="10">
    <location>
        <begin position="7"/>
        <end position="90"/>
    </location>
</feature>
<reference evidence="12" key="1">
    <citation type="submission" date="2014-02" db="EMBL/GenBank/DDBJ databases">
        <title>Complete genome sequence and comparative genomic analysis of the nitrogen-fixing bacterium Leptospirillum ferriphilum YSK.</title>
        <authorList>
            <person name="Guo X."/>
            <person name="Yin H."/>
            <person name="Liang Y."/>
            <person name="Hu Q."/>
            <person name="Ma L."/>
            <person name="Xiao Y."/>
            <person name="Zhang X."/>
            <person name="Qiu G."/>
            <person name="Liu X."/>
        </authorList>
    </citation>
    <scope>NUCLEOTIDE SEQUENCE [LARGE SCALE GENOMIC DNA]</scope>
    <source>
        <strain evidence="12">YSK</strain>
    </source>
</reference>
<organism evidence="11 12">
    <name type="scientific">Leptospirillum ferriphilum YSK</name>
    <dbReference type="NCBI Taxonomy" id="1441628"/>
    <lineage>
        <taxon>Bacteria</taxon>
        <taxon>Pseudomonadati</taxon>
        <taxon>Nitrospirota</taxon>
        <taxon>Nitrospiria</taxon>
        <taxon>Nitrospirales</taxon>
        <taxon>Nitrospiraceae</taxon>
        <taxon>Leptospirillum</taxon>
    </lineage>
</organism>
<dbReference type="GO" id="GO:0006935">
    <property type="term" value="P:chemotaxis"/>
    <property type="evidence" value="ECO:0007669"/>
    <property type="project" value="InterPro"/>
</dbReference>
<proteinExistence type="inferred from homology"/>
<keyword evidence="5 8" id="KW-1133">Transmembrane helix</keyword>
<evidence type="ECO:0000256" key="6">
    <source>
        <dbReference type="ARBA" id="ARBA00023136"/>
    </source>
</evidence>
<feature type="transmembrane region" description="Helical" evidence="8">
    <location>
        <begin position="155"/>
        <end position="173"/>
    </location>
</feature>
<evidence type="ECO:0000256" key="3">
    <source>
        <dbReference type="ARBA" id="ARBA00022692"/>
    </source>
</evidence>
<keyword evidence="11" id="KW-0966">Cell projection</keyword>
<evidence type="ECO:0000313" key="11">
    <source>
        <dbReference type="EMBL" id="AIA29962.1"/>
    </source>
</evidence>
<evidence type="ECO:0000256" key="8">
    <source>
        <dbReference type="SAM" id="Phobius"/>
    </source>
</evidence>
<feature type="transmembrane region" description="Helical" evidence="8">
    <location>
        <begin position="185"/>
        <end position="206"/>
    </location>
</feature>
<dbReference type="Proteomes" id="UP000027059">
    <property type="component" value="Chromosome"/>
</dbReference>
<dbReference type="Pfam" id="PF20560">
    <property type="entry name" value="MotA_N"/>
    <property type="match status" value="1"/>
</dbReference>
<evidence type="ECO:0000256" key="4">
    <source>
        <dbReference type="ARBA" id="ARBA00022779"/>
    </source>
</evidence>
<dbReference type="InterPro" id="IPR046786">
    <property type="entry name" value="MotA_N"/>
</dbReference>
<dbReference type="EMBL" id="CP007243">
    <property type="protein sequence ID" value="AIA29962.1"/>
    <property type="molecule type" value="Genomic_DNA"/>
</dbReference>
<feature type="domain" description="MotA/TolQ/ExbB proton channel" evidence="9">
    <location>
        <begin position="108"/>
        <end position="217"/>
    </location>
</feature>
<evidence type="ECO:0000313" key="12">
    <source>
        <dbReference type="Proteomes" id="UP000027059"/>
    </source>
</evidence>
<protein>
    <submittedName>
        <fullName evidence="11">Flagellar motor protein</fullName>
    </submittedName>
</protein>
<dbReference type="KEGG" id="lfp:Y981_01385"/>
<dbReference type="NCBIfam" id="NF006583">
    <property type="entry name" value="PRK09109.1"/>
    <property type="match status" value="1"/>
</dbReference>
<dbReference type="PANTHER" id="PTHR30433:SF3">
    <property type="entry name" value="MOTILITY PROTEIN A"/>
    <property type="match status" value="1"/>
</dbReference>
<dbReference type="RefSeq" id="WP_014960023.1">
    <property type="nucleotide sequence ID" value="NZ_CP007243.1"/>
</dbReference>
<feature type="transmembrane region" description="Helical" evidence="8">
    <location>
        <begin position="34"/>
        <end position="60"/>
    </location>
</feature>
<keyword evidence="2" id="KW-1003">Cell membrane</keyword>
<gene>
    <name evidence="11" type="primary">motC</name>
    <name evidence="11" type="ORF">Y981_01385</name>
</gene>
<evidence type="ECO:0000259" key="10">
    <source>
        <dbReference type="Pfam" id="PF20560"/>
    </source>
</evidence>
<dbReference type="Pfam" id="PF01618">
    <property type="entry name" value="MotA_ExbB"/>
    <property type="match status" value="1"/>
</dbReference>
<keyword evidence="6 8" id="KW-0472">Membrane</keyword>
<keyword evidence="3 8" id="KW-0812">Transmembrane</keyword>
<accession>A0A059XXK5</accession>
<keyword evidence="11" id="KW-0282">Flagellum</keyword>
<dbReference type="GO" id="GO:0005886">
    <property type="term" value="C:plasma membrane"/>
    <property type="evidence" value="ECO:0007669"/>
    <property type="project" value="UniProtKB-SubCell"/>
</dbReference>